<reference evidence="4" key="1">
    <citation type="submission" date="2014-08" db="EMBL/GenBank/DDBJ databases">
        <authorList>
            <person name="Senf B."/>
            <person name="Petzold A."/>
            <person name="Downie B.R."/>
            <person name="Koch P."/>
            <person name="Platzer M."/>
        </authorList>
    </citation>
    <scope>NUCLEOTIDE SEQUENCE [LARGE SCALE GENOMIC DNA]</scope>
    <source>
        <strain evidence="4">GRZ</strain>
    </source>
</reference>
<dbReference type="PANTHER" id="PTHR37984:SF9">
    <property type="entry name" value="INTEGRASE CATALYTIC DOMAIN-CONTAINING PROTEIN"/>
    <property type="match status" value="1"/>
</dbReference>
<dbReference type="SUPFAM" id="SSF53098">
    <property type="entry name" value="Ribonuclease H-like"/>
    <property type="match status" value="1"/>
</dbReference>
<organism evidence="4 5">
    <name type="scientific">Nothobranchius furzeri</name>
    <name type="common">Turquoise killifish</name>
    <dbReference type="NCBI Taxonomy" id="105023"/>
    <lineage>
        <taxon>Eukaryota</taxon>
        <taxon>Metazoa</taxon>
        <taxon>Chordata</taxon>
        <taxon>Craniata</taxon>
        <taxon>Vertebrata</taxon>
        <taxon>Euteleostomi</taxon>
        <taxon>Actinopterygii</taxon>
        <taxon>Neopterygii</taxon>
        <taxon>Teleostei</taxon>
        <taxon>Neoteleostei</taxon>
        <taxon>Acanthomorphata</taxon>
        <taxon>Ovalentaria</taxon>
        <taxon>Atherinomorphae</taxon>
        <taxon>Cyprinodontiformes</taxon>
        <taxon>Nothobranchiidae</taxon>
        <taxon>Nothobranchius</taxon>
    </lineage>
</organism>
<dbReference type="FunFam" id="1.10.340.70:FF:000003">
    <property type="entry name" value="Protein CBG25708"/>
    <property type="match status" value="1"/>
</dbReference>
<dbReference type="InterPro" id="IPR001584">
    <property type="entry name" value="Integrase_cat-core"/>
</dbReference>
<protein>
    <recommendedName>
        <fullName evidence="1">Gypsy retrotransposon integrase-like protein 1</fullName>
    </recommendedName>
</protein>
<proteinExistence type="predicted"/>
<dbReference type="FunFam" id="3.30.420.10:FF:000063">
    <property type="entry name" value="Retrovirus-related Pol polyprotein from transposon 297-like Protein"/>
    <property type="match status" value="1"/>
</dbReference>
<dbReference type="GO" id="GO:0003676">
    <property type="term" value="F:nucleic acid binding"/>
    <property type="evidence" value="ECO:0007669"/>
    <property type="project" value="InterPro"/>
</dbReference>
<reference evidence="4" key="3">
    <citation type="submission" date="2025-09" db="UniProtKB">
        <authorList>
            <consortium name="Ensembl"/>
        </authorList>
    </citation>
    <scope>IDENTIFICATION</scope>
</reference>
<dbReference type="Ensembl" id="ENSNFUT00015045867.1">
    <property type="protein sequence ID" value="ENSNFUP00015043952.1"/>
    <property type="gene ID" value="ENSNFUG00015020947.1"/>
</dbReference>
<dbReference type="Pfam" id="PF17921">
    <property type="entry name" value="Integrase_H2C2"/>
    <property type="match status" value="1"/>
</dbReference>
<feature type="compositionally biased region" description="Polar residues" evidence="2">
    <location>
        <begin position="349"/>
        <end position="369"/>
    </location>
</feature>
<dbReference type="InterPro" id="IPR012337">
    <property type="entry name" value="RNaseH-like_sf"/>
</dbReference>
<keyword evidence="5" id="KW-1185">Reference proteome</keyword>
<dbReference type="Proteomes" id="UP000694548">
    <property type="component" value="Chromosome sgr10"/>
</dbReference>
<accession>A0A8C6PID5</accession>
<evidence type="ECO:0000313" key="5">
    <source>
        <dbReference type="Proteomes" id="UP000694548"/>
    </source>
</evidence>
<sequence length="422" mass="47547">MQLCTEGWPTHGVTEPTLKLYWSERAFLTVQDGLLPKGQRLVIPAVMRNDLLSRLHMGHQGVVKCRERARQSVWWPGLSQQLNELVLTCRTCCQERQNQREPLMTTRYPGRPWQKCGADLFMLKDKTYLLVVDYASRNVEIALLTPSRADDVIAHLKSIFARHGICETLITDNGPQFSGAPFADFAKVYGFLHITSSLRYPQGNAEAERVVQVVKRLLKKAKDPYLALLSYRATLLQNGCRPAQHLMGRRIRTTIPMLPALLDPDHPDENVVELKEKERKRKDAQSYNLRHHVQNLSRLPPGQEVWVTGQKTSGVVIKEHATPHSYLVEGPHRIIRQNHRHLIPRRPSQEQGSSGTDEQQSGDAPTQQTVDLPAATTPEQNLLNPSPTPVARTRAGRAVIKPIGLISWIGLISCSKVVTRTG</sequence>
<evidence type="ECO:0000256" key="2">
    <source>
        <dbReference type="SAM" id="MobiDB-lite"/>
    </source>
</evidence>
<evidence type="ECO:0000259" key="3">
    <source>
        <dbReference type="PROSITE" id="PS50994"/>
    </source>
</evidence>
<evidence type="ECO:0000313" key="4">
    <source>
        <dbReference type="Ensembl" id="ENSNFUP00015043952.1"/>
    </source>
</evidence>
<dbReference type="Gene3D" id="1.10.340.70">
    <property type="match status" value="1"/>
</dbReference>
<dbReference type="GO" id="GO:0015074">
    <property type="term" value="P:DNA integration"/>
    <property type="evidence" value="ECO:0007669"/>
    <property type="project" value="InterPro"/>
</dbReference>
<dbReference type="AlphaFoldDB" id="A0A8C6PID5"/>
<dbReference type="PROSITE" id="PS50994">
    <property type="entry name" value="INTEGRASE"/>
    <property type="match status" value="1"/>
</dbReference>
<feature type="domain" description="Integrase catalytic" evidence="3">
    <location>
        <begin position="108"/>
        <end position="267"/>
    </location>
</feature>
<dbReference type="Gene3D" id="3.30.420.10">
    <property type="entry name" value="Ribonuclease H-like superfamily/Ribonuclease H"/>
    <property type="match status" value="1"/>
</dbReference>
<evidence type="ECO:0000256" key="1">
    <source>
        <dbReference type="ARBA" id="ARBA00039658"/>
    </source>
</evidence>
<dbReference type="PANTHER" id="PTHR37984">
    <property type="entry name" value="PROTEIN CBG26694"/>
    <property type="match status" value="1"/>
</dbReference>
<dbReference type="InterPro" id="IPR041588">
    <property type="entry name" value="Integrase_H2C2"/>
</dbReference>
<dbReference type="InterPro" id="IPR050951">
    <property type="entry name" value="Retrovirus_Pol_polyprotein"/>
</dbReference>
<name>A0A8C6PID5_NOTFU</name>
<feature type="region of interest" description="Disordered" evidence="2">
    <location>
        <begin position="344"/>
        <end position="369"/>
    </location>
</feature>
<dbReference type="InterPro" id="IPR036397">
    <property type="entry name" value="RNaseH_sf"/>
</dbReference>
<reference evidence="4" key="2">
    <citation type="submission" date="2025-08" db="UniProtKB">
        <authorList>
            <consortium name="Ensembl"/>
        </authorList>
    </citation>
    <scope>IDENTIFICATION</scope>
</reference>
<dbReference type="Pfam" id="PF00665">
    <property type="entry name" value="rve"/>
    <property type="match status" value="1"/>
</dbReference>
<dbReference type="GeneTree" id="ENSGT00490000044642"/>